<evidence type="ECO:0000313" key="1">
    <source>
        <dbReference type="EMBL" id="MCU6717308.1"/>
    </source>
</evidence>
<accession>A0ABT2SE17</accession>
<evidence type="ECO:0008006" key="3">
    <source>
        <dbReference type="Google" id="ProtNLM"/>
    </source>
</evidence>
<dbReference type="RefSeq" id="WP_262623846.1">
    <property type="nucleotide sequence ID" value="NZ_JAOQKI010000011.1"/>
</dbReference>
<name>A0ABT2SE17_9FIRM</name>
<keyword evidence="2" id="KW-1185">Reference proteome</keyword>
<proteinExistence type="predicted"/>
<organism evidence="1 2">
    <name type="scientific">Roseburia amylophila</name>
    <dbReference type="NCBI Taxonomy" id="2981794"/>
    <lineage>
        <taxon>Bacteria</taxon>
        <taxon>Bacillati</taxon>
        <taxon>Bacillota</taxon>
        <taxon>Clostridia</taxon>
        <taxon>Lachnospirales</taxon>
        <taxon>Lachnospiraceae</taxon>
        <taxon>Roseburia</taxon>
    </lineage>
</organism>
<protein>
    <recommendedName>
        <fullName evidence="3">DNA-binding protein</fullName>
    </recommendedName>
</protein>
<comment type="caution">
    <text evidence="1">The sequence shown here is derived from an EMBL/GenBank/DDBJ whole genome shotgun (WGS) entry which is preliminary data.</text>
</comment>
<dbReference type="Proteomes" id="UP001209666">
    <property type="component" value="Unassembled WGS sequence"/>
</dbReference>
<reference evidence="1 2" key="1">
    <citation type="journal article" date="2021" name="ISME Commun">
        <title>Automated analysis of genomic sequences facilitates high-throughput and comprehensive description of bacteria.</title>
        <authorList>
            <person name="Hitch T.C.A."/>
        </authorList>
    </citation>
    <scope>NUCLEOTIDE SEQUENCE [LARGE SCALE GENOMIC DNA]</scope>
    <source>
        <strain evidence="1 2">Sanger_19</strain>
    </source>
</reference>
<evidence type="ECO:0000313" key="2">
    <source>
        <dbReference type="Proteomes" id="UP001209666"/>
    </source>
</evidence>
<gene>
    <name evidence="1" type="ORF">OCV43_08460</name>
</gene>
<dbReference type="EMBL" id="JAOQKI010000011">
    <property type="protein sequence ID" value="MCU6717308.1"/>
    <property type="molecule type" value="Genomic_DNA"/>
</dbReference>
<sequence length="88" mass="10057">MSKDLTTSQIDRQNILNNDLAVNEIQNQTGIQGIIFDGRLRFTKSMVATYFNVDVRTIERYVSDNSDEITANGYEILKGKNLKNSWIV</sequence>